<evidence type="ECO:0000313" key="6">
    <source>
        <dbReference type="Proteomes" id="UP000283993"/>
    </source>
</evidence>
<evidence type="ECO:0000313" key="5">
    <source>
        <dbReference type="EMBL" id="ROO29685.1"/>
    </source>
</evidence>
<dbReference type="Proteomes" id="UP000283993">
    <property type="component" value="Unassembled WGS sequence"/>
</dbReference>
<keyword evidence="6" id="KW-1185">Reference proteome</keyword>
<dbReference type="PROSITE" id="PS00061">
    <property type="entry name" value="ADH_SHORT"/>
    <property type="match status" value="1"/>
</dbReference>
<evidence type="ECO:0000256" key="2">
    <source>
        <dbReference type="ARBA" id="ARBA00023002"/>
    </source>
</evidence>
<dbReference type="InterPro" id="IPR002347">
    <property type="entry name" value="SDR_fam"/>
</dbReference>
<dbReference type="Pfam" id="PF00106">
    <property type="entry name" value="adh_short"/>
    <property type="match status" value="1"/>
</dbReference>
<keyword evidence="2" id="KW-0560">Oxidoreductase</keyword>
<dbReference type="CDD" id="cd05233">
    <property type="entry name" value="SDR_c"/>
    <property type="match status" value="1"/>
</dbReference>
<dbReference type="RefSeq" id="WP_123630103.1">
    <property type="nucleotide sequence ID" value="NZ_AYKH01000003.1"/>
</dbReference>
<dbReference type="AlphaFoldDB" id="A0A423PVT4"/>
<dbReference type="InterPro" id="IPR020904">
    <property type="entry name" value="Sc_DH/Rdtase_CS"/>
</dbReference>
<dbReference type="GO" id="GO:0016020">
    <property type="term" value="C:membrane"/>
    <property type="evidence" value="ECO:0007669"/>
    <property type="project" value="TreeGrafter"/>
</dbReference>
<sequence>MSTPDFSGRTVLVTGASAGVGRASARAFAAAGAHVVCAARGRERLAAVAAEVGGTAIVADVSHPEDCRRLVEETLAAGGGLDVLVNNAGCHHRGPVAQRSAEELGAMVDANLRAPIVLTRLALDALRASPAGAVVNVVSIAGQMPLAGSATYSATKFGLRAFTRALAEELADTGVHVSAVSPGPIATDFILADIDAVSDITFSQTMSTPEQIADLILACAADGRVERSRPVSGRVMATAGYLFPALPRLLRPLLAARGRRAKARYRRAGSEPR</sequence>
<proteinExistence type="inferred from homology"/>
<organism evidence="5 6">
    <name type="scientific">Salinisphaera orenii MK-B5</name>
    <dbReference type="NCBI Taxonomy" id="856730"/>
    <lineage>
        <taxon>Bacteria</taxon>
        <taxon>Pseudomonadati</taxon>
        <taxon>Pseudomonadota</taxon>
        <taxon>Gammaproteobacteria</taxon>
        <taxon>Salinisphaerales</taxon>
        <taxon>Salinisphaeraceae</taxon>
        <taxon>Salinisphaera</taxon>
    </lineage>
</organism>
<evidence type="ECO:0000256" key="1">
    <source>
        <dbReference type="ARBA" id="ARBA00006484"/>
    </source>
</evidence>
<protein>
    <submittedName>
        <fullName evidence="5">Short-chain dehydrogenase</fullName>
    </submittedName>
</protein>
<gene>
    <name evidence="5" type="ORF">SAOR_02680</name>
</gene>
<feature type="domain" description="Ketoreductase" evidence="4">
    <location>
        <begin position="9"/>
        <end position="188"/>
    </location>
</feature>
<dbReference type="InterPro" id="IPR036291">
    <property type="entry name" value="NAD(P)-bd_dom_sf"/>
</dbReference>
<dbReference type="PRINTS" id="PR00081">
    <property type="entry name" value="GDHRDH"/>
</dbReference>
<dbReference type="SUPFAM" id="SSF51735">
    <property type="entry name" value="NAD(P)-binding Rossmann-fold domains"/>
    <property type="match status" value="1"/>
</dbReference>
<dbReference type="InterPro" id="IPR057326">
    <property type="entry name" value="KR_dom"/>
</dbReference>
<dbReference type="GO" id="GO:0016491">
    <property type="term" value="F:oxidoreductase activity"/>
    <property type="evidence" value="ECO:0007669"/>
    <property type="project" value="UniProtKB-KW"/>
</dbReference>
<dbReference type="PANTHER" id="PTHR44196">
    <property type="entry name" value="DEHYDROGENASE/REDUCTASE SDR FAMILY MEMBER 7B"/>
    <property type="match status" value="1"/>
</dbReference>
<name>A0A423PVT4_9GAMM</name>
<accession>A0A423PVT4</accession>
<dbReference type="FunFam" id="3.40.50.720:FF:000084">
    <property type="entry name" value="Short-chain dehydrogenase reductase"/>
    <property type="match status" value="1"/>
</dbReference>
<dbReference type="EMBL" id="AYKH01000003">
    <property type="protein sequence ID" value="ROO29685.1"/>
    <property type="molecule type" value="Genomic_DNA"/>
</dbReference>
<comment type="caution">
    <text evidence="5">The sequence shown here is derived from an EMBL/GenBank/DDBJ whole genome shotgun (WGS) entry which is preliminary data.</text>
</comment>
<comment type="similarity">
    <text evidence="1 3">Belongs to the short-chain dehydrogenases/reductases (SDR) family.</text>
</comment>
<dbReference type="Gene3D" id="3.40.50.720">
    <property type="entry name" value="NAD(P)-binding Rossmann-like Domain"/>
    <property type="match status" value="1"/>
</dbReference>
<evidence type="ECO:0000256" key="3">
    <source>
        <dbReference type="RuleBase" id="RU000363"/>
    </source>
</evidence>
<dbReference type="SMART" id="SM00822">
    <property type="entry name" value="PKS_KR"/>
    <property type="match status" value="1"/>
</dbReference>
<dbReference type="PANTHER" id="PTHR44196:SF1">
    <property type="entry name" value="DEHYDROGENASE_REDUCTASE SDR FAMILY MEMBER 7B"/>
    <property type="match status" value="1"/>
</dbReference>
<reference evidence="5 6" key="1">
    <citation type="submission" date="2013-10" db="EMBL/GenBank/DDBJ databases">
        <title>Salinisphaera orenii MK-B5 Genome Sequencing.</title>
        <authorList>
            <person name="Lai Q."/>
            <person name="Li C."/>
            <person name="Shao Z."/>
        </authorList>
    </citation>
    <scope>NUCLEOTIDE SEQUENCE [LARGE SCALE GENOMIC DNA]</scope>
    <source>
        <strain evidence="5 6">MK-B5</strain>
    </source>
</reference>
<dbReference type="PRINTS" id="PR00080">
    <property type="entry name" value="SDRFAMILY"/>
</dbReference>
<evidence type="ECO:0000259" key="4">
    <source>
        <dbReference type="SMART" id="SM00822"/>
    </source>
</evidence>